<dbReference type="EMBL" id="AP018929">
    <property type="protein sequence ID" value="BBG23452.1"/>
    <property type="molecule type" value="Genomic_DNA"/>
</dbReference>
<dbReference type="EMBL" id="AP018929">
    <property type="protein sequence ID" value="BBG23618.1"/>
    <property type="molecule type" value="Genomic_DNA"/>
</dbReference>
<evidence type="ECO:0000313" key="4">
    <source>
        <dbReference type="Proteomes" id="UP000322983"/>
    </source>
</evidence>
<evidence type="ECO:0000256" key="1">
    <source>
        <dbReference type="ARBA" id="ARBA00023125"/>
    </source>
</evidence>
<proteinExistence type="predicted"/>
<evidence type="ECO:0000313" key="3">
    <source>
        <dbReference type="EMBL" id="BBG23618.1"/>
    </source>
</evidence>
<gene>
    <name evidence="2" type="ORF">IC006_0736</name>
    <name evidence="3" type="ORF">IC006_0906</name>
</gene>
<evidence type="ECO:0000313" key="2">
    <source>
        <dbReference type="EMBL" id="BBG23452.1"/>
    </source>
</evidence>
<protein>
    <submittedName>
        <fullName evidence="2">Uncharacterized protein</fullName>
    </submittedName>
</protein>
<keyword evidence="4" id="KW-1185">Reference proteome</keyword>
<dbReference type="KEGG" id="step:IC006_0906"/>
<keyword evidence="1" id="KW-0238">DNA-binding</keyword>
<reference evidence="2 4" key="1">
    <citation type="journal article" date="2020" name="Int. J. Syst. Evol. Microbiol.">
        <title>Sulfuracidifex tepidarius gen. nov., sp. nov. and transfer of Sulfolobus metallicus Huber and Stetter 1992 to the genus Sulfuracidifex as Sulfuracidifex metallicus comb. nov.</title>
        <authorList>
            <person name="Itoh T."/>
            <person name="Miura T."/>
            <person name="Sakai H.D."/>
            <person name="Kato S."/>
            <person name="Ohkuma M."/>
            <person name="Takashina T."/>
        </authorList>
    </citation>
    <scope>NUCLEOTIDE SEQUENCE [LARGE SCALE GENOMIC DNA]</scope>
    <source>
        <strain evidence="2 4">IC-006</strain>
    </source>
</reference>
<dbReference type="InterPro" id="IPR010095">
    <property type="entry name" value="Cas12f1-like_TNB"/>
</dbReference>
<dbReference type="NCBIfam" id="TIGR01766">
    <property type="entry name" value="IS200/IS605 family accessory protein TnpB-like domain"/>
    <property type="match status" value="1"/>
</dbReference>
<organism evidence="2 4">
    <name type="scientific">Sulfuracidifex tepidarius</name>
    <dbReference type="NCBI Taxonomy" id="1294262"/>
    <lineage>
        <taxon>Archaea</taxon>
        <taxon>Thermoproteota</taxon>
        <taxon>Thermoprotei</taxon>
        <taxon>Sulfolobales</taxon>
        <taxon>Sulfolobaceae</taxon>
        <taxon>Sulfuracidifex</taxon>
    </lineage>
</organism>
<name>A0A510DTD1_9CREN</name>
<dbReference type="Proteomes" id="UP000322983">
    <property type="component" value="Chromosome"/>
</dbReference>
<dbReference type="AlphaFoldDB" id="A0A510DTD1"/>
<accession>A0A510DTD1</accession>
<sequence>MLVKTTTGLSQEPQGLHDLEDEEARLIVKGDNAFLKVVFDKPLERDEPRESVAVDVNMGEVVVGNDDTHYVRIPTRLEVHHCKSSAENLQKKYPRRWRENERILHRIRSLHQKAKRITEDARKVGKWVVEVAEDFGANVIKLENLKNLIKNVDKLSKEFRDKLYLMQYRRVQYWIVWQARKRGGRRIRESQLLFRFMP</sequence>
<dbReference type="GO" id="GO:0003677">
    <property type="term" value="F:DNA binding"/>
    <property type="evidence" value="ECO:0007669"/>
    <property type="project" value="UniProtKB-KW"/>
</dbReference>
<dbReference type="KEGG" id="step:IC006_0736"/>